<feature type="region of interest" description="Disordered" evidence="1">
    <location>
        <begin position="102"/>
        <end position="129"/>
    </location>
</feature>
<feature type="region of interest" description="Disordered" evidence="1">
    <location>
        <begin position="59"/>
        <end position="80"/>
    </location>
</feature>
<evidence type="ECO:0000313" key="3">
    <source>
        <dbReference type="Proteomes" id="UP000784294"/>
    </source>
</evidence>
<organism evidence="2 3">
    <name type="scientific">Protopolystoma xenopodis</name>
    <dbReference type="NCBI Taxonomy" id="117903"/>
    <lineage>
        <taxon>Eukaryota</taxon>
        <taxon>Metazoa</taxon>
        <taxon>Spiralia</taxon>
        <taxon>Lophotrochozoa</taxon>
        <taxon>Platyhelminthes</taxon>
        <taxon>Monogenea</taxon>
        <taxon>Polyopisthocotylea</taxon>
        <taxon>Polystomatidea</taxon>
        <taxon>Polystomatidae</taxon>
        <taxon>Protopolystoma</taxon>
    </lineage>
</organism>
<reference evidence="2" key="1">
    <citation type="submission" date="2018-11" db="EMBL/GenBank/DDBJ databases">
        <authorList>
            <consortium name="Pathogen Informatics"/>
        </authorList>
    </citation>
    <scope>NUCLEOTIDE SEQUENCE</scope>
</reference>
<dbReference type="Proteomes" id="UP000784294">
    <property type="component" value="Unassembled WGS sequence"/>
</dbReference>
<protein>
    <submittedName>
        <fullName evidence="2">Uncharacterized protein</fullName>
    </submittedName>
</protein>
<keyword evidence="3" id="KW-1185">Reference proteome</keyword>
<accession>A0A448WZR9</accession>
<sequence length="274" mass="30662">MLRKSRSANCECPYHRPLRRQSSQAVCVVLLACLTLRMPGTKCGVFDGPKRSLLDNSTTNSFTLSSSSAQQSSASRSESIDKAAIHSSPSILASSVSSATLRPSSSRSVTSGLSSSLHSRSPPRMRRLDTKKEVLPGNSTQTQLAMEELKLTMVDSLKGVLRNTELHEKIAKPTDWKLLRLIGITRSPFAFGKLWLVCLGKLTRLWDQYRPRAPWVPGNAHQKPTAWHIFPTNRVDKQIRNIKYFQKTGYTNQRDVLIIHSILLLLLIRSVQNV</sequence>
<dbReference type="EMBL" id="CAAALY010067675">
    <property type="protein sequence ID" value="VEL24424.1"/>
    <property type="molecule type" value="Genomic_DNA"/>
</dbReference>
<dbReference type="PROSITE" id="PS51257">
    <property type="entry name" value="PROKAR_LIPOPROTEIN"/>
    <property type="match status" value="1"/>
</dbReference>
<gene>
    <name evidence="2" type="ORF">PXEA_LOCUS17864</name>
</gene>
<dbReference type="AlphaFoldDB" id="A0A448WZR9"/>
<evidence type="ECO:0000313" key="2">
    <source>
        <dbReference type="EMBL" id="VEL24424.1"/>
    </source>
</evidence>
<feature type="compositionally biased region" description="Low complexity" evidence="1">
    <location>
        <begin position="102"/>
        <end position="122"/>
    </location>
</feature>
<name>A0A448WZR9_9PLAT</name>
<feature type="compositionally biased region" description="Low complexity" evidence="1">
    <location>
        <begin position="59"/>
        <end position="77"/>
    </location>
</feature>
<proteinExistence type="predicted"/>
<evidence type="ECO:0000256" key="1">
    <source>
        <dbReference type="SAM" id="MobiDB-lite"/>
    </source>
</evidence>
<comment type="caution">
    <text evidence="2">The sequence shown here is derived from an EMBL/GenBank/DDBJ whole genome shotgun (WGS) entry which is preliminary data.</text>
</comment>